<evidence type="ECO:0000313" key="1">
    <source>
        <dbReference type="EMBL" id="MCQ4925868.1"/>
    </source>
</evidence>
<feature type="non-terminal residue" evidence="1">
    <location>
        <position position="232"/>
    </location>
</feature>
<reference evidence="1 2" key="1">
    <citation type="submission" date="2022-06" db="EMBL/GenBank/DDBJ databases">
        <title>Isolation of gut microbiota from human fecal samples.</title>
        <authorList>
            <person name="Pamer E.G."/>
            <person name="Barat B."/>
            <person name="Waligurski E."/>
            <person name="Medina S."/>
            <person name="Paddock L."/>
            <person name="Mostad J."/>
        </authorList>
    </citation>
    <scope>NUCLEOTIDE SEQUENCE [LARGE SCALE GENOMIC DNA]</scope>
    <source>
        <strain evidence="1 2">DFI.7.95</strain>
    </source>
</reference>
<accession>A0ABT1SHA5</accession>
<organism evidence="1 2">
    <name type="scientific">Tissierella carlieri</name>
    <dbReference type="NCBI Taxonomy" id="689904"/>
    <lineage>
        <taxon>Bacteria</taxon>
        <taxon>Bacillati</taxon>
        <taxon>Bacillota</taxon>
        <taxon>Tissierellia</taxon>
        <taxon>Tissierellales</taxon>
        <taxon>Tissierellaceae</taxon>
        <taxon>Tissierella</taxon>
    </lineage>
</organism>
<dbReference type="EMBL" id="JANGAC010000053">
    <property type="protein sequence ID" value="MCQ4925868.1"/>
    <property type="molecule type" value="Genomic_DNA"/>
</dbReference>
<dbReference type="Proteomes" id="UP001524478">
    <property type="component" value="Unassembled WGS sequence"/>
</dbReference>
<name>A0ABT1SHA5_9FIRM</name>
<sequence>KDAPNFYNDYSLAIENVPKIHYYFDINAKINFAEIGQGKIVLKGLLSQAHEYSHILIVDPFWEHNIKVDKPRWLDEGMANYLDFAYSDSSRLQIKRILHSIVEIKGNEGELSREEKIFYDNLNGILVANNIVLSDLDEIMRHKDEKIKVSTILGAAGINFSKYLTSEQIDEGTVFGKDGEVIYQKQWPMGKGNYIDYDANRSFTNYLIEEYGLEKLLYLMVEDFTTLTYEEY</sequence>
<gene>
    <name evidence="1" type="ORF">NE686_22455</name>
</gene>
<comment type="caution">
    <text evidence="1">The sequence shown here is derived from an EMBL/GenBank/DDBJ whole genome shotgun (WGS) entry which is preliminary data.</text>
</comment>
<feature type="non-terminal residue" evidence="1">
    <location>
        <position position="1"/>
    </location>
</feature>
<protein>
    <submittedName>
        <fullName evidence="1">Uncharacterized protein</fullName>
    </submittedName>
</protein>
<proteinExistence type="predicted"/>
<dbReference type="RefSeq" id="WP_256313169.1">
    <property type="nucleotide sequence ID" value="NZ_JANGAC010000053.1"/>
</dbReference>
<evidence type="ECO:0000313" key="2">
    <source>
        <dbReference type="Proteomes" id="UP001524478"/>
    </source>
</evidence>
<keyword evidence="2" id="KW-1185">Reference proteome</keyword>